<feature type="transmembrane region" description="Helical" evidence="1">
    <location>
        <begin position="39"/>
        <end position="59"/>
    </location>
</feature>
<sequence>MVIFKRLLMVFLTLIIAVGTVLATAKHPTGPNTVSYDEPAGLWVSIGMVVVLFLPPLILSLSSNRVVRIISAVYQVFFVISFLVILPIGFLFPQSIGVSVMAVAGVFISIASVIVTLKNHSNEAVQF</sequence>
<evidence type="ECO:0000313" key="2">
    <source>
        <dbReference type="EMBL" id="MDY0394554.1"/>
    </source>
</evidence>
<proteinExistence type="predicted"/>
<keyword evidence="1" id="KW-0472">Membrane</keyword>
<protein>
    <recommendedName>
        <fullName evidence="4">Integral inner membrane protein</fullName>
    </recommendedName>
</protein>
<keyword evidence="1" id="KW-0812">Transmembrane</keyword>
<reference evidence="2 3" key="1">
    <citation type="submission" date="2023-10" db="EMBL/GenBank/DDBJ databases">
        <title>Virgibacillus halophilus 5B73C genome.</title>
        <authorList>
            <person name="Miliotis G."/>
            <person name="Sengupta P."/>
            <person name="Hameed A."/>
            <person name="Chuvochina M."/>
            <person name="Mcdonagh F."/>
            <person name="Simpson A.C."/>
            <person name="Singh N.K."/>
            <person name="Rekha P.D."/>
            <person name="Raman K."/>
            <person name="Hugenholtz P."/>
            <person name="Venkateswaran K."/>
        </authorList>
    </citation>
    <scope>NUCLEOTIDE SEQUENCE [LARGE SCALE GENOMIC DNA]</scope>
    <source>
        <strain evidence="2 3">5B73C</strain>
    </source>
</reference>
<organism evidence="2 3">
    <name type="scientific">Tigheibacillus halophilus</name>
    <dbReference type="NCBI Taxonomy" id="361280"/>
    <lineage>
        <taxon>Bacteria</taxon>
        <taxon>Bacillati</taxon>
        <taxon>Bacillota</taxon>
        <taxon>Bacilli</taxon>
        <taxon>Bacillales</taxon>
        <taxon>Bacillaceae</taxon>
        <taxon>Tigheibacillus</taxon>
    </lineage>
</organism>
<accession>A0ABU5C7J6</accession>
<keyword evidence="1" id="KW-1133">Transmembrane helix</keyword>
<gene>
    <name evidence="2" type="ORF">RWE15_09005</name>
</gene>
<feature type="transmembrane region" description="Helical" evidence="1">
    <location>
        <begin position="96"/>
        <end position="117"/>
    </location>
</feature>
<evidence type="ECO:0008006" key="4">
    <source>
        <dbReference type="Google" id="ProtNLM"/>
    </source>
</evidence>
<comment type="caution">
    <text evidence="2">The sequence shown here is derived from an EMBL/GenBank/DDBJ whole genome shotgun (WGS) entry which is preliminary data.</text>
</comment>
<keyword evidence="3" id="KW-1185">Reference proteome</keyword>
<evidence type="ECO:0000256" key="1">
    <source>
        <dbReference type="SAM" id="Phobius"/>
    </source>
</evidence>
<dbReference type="Proteomes" id="UP001281447">
    <property type="component" value="Unassembled WGS sequence"/>
</dbReference>
<name>A0ABU5C7J6_9BACI</name>
<feature type="transmembrane region" description="Helical" evidence="1">
    <location>
        <begin position="66"/>
        <end position="90"/>
    </location>
</feature>
<evidence type="ECO:0000313" key="3">
    <source>
        <dbReference type="Proteomes" id="UP001281447"/>
    </source>
</evidence>
<dbReference type="EMBL" id="JAWDIP010000003">
    <property type="protein sequence ID" value="MDY0394554.1"/>
    <property type="molecule type" value="Genomic_DNA"/>
</dbReference>